<evidence type="ECO:0000313" key="2">
    <source>
        <dbReference type="Proteomes" id="UP000184356"/>
    </source>
</evidence>
<dbReference type="InterPro" id="IPR026893">
    <property type="entry name" value="Tyr/Ser_Pase_IphP-type"/>
</dbReference>
<protein>
    <recommendedName>
        <fullName evidence="3">Tyrosine specific protein phosphatases domain-containing protein</fullName>
    </recommendedName>
</protein>
<dbReference type="PROSITE" id="PS00383">
    <property type="entry name" value="TYR_PHOSPHATASE_1"/>
    <property type="match status" value="1"/>
</dbReference>
<dbReference type="Pfam" id="PF13350">
    <property type="entry name" value="Y_phosphatase3"/>
    <property type="match status" value="1"/>
</dbReference>
<evidence type="ECO:0008006" key="3">
    <source>
        <dbReference type="Google" id="ProtNLM"/>
    </source>
</evidence>
<dbReference type="EMBL" id="KV878596">
    <property type="protein sequence ID" value="OJJ53805.1"/>
    <property type="molecule type" value="Genomic_DNA"/>
</dbReference>
<dbReference type="PANTHER" id="PTHR31126:SF1">
    <property type="entry name" value="TYROSINE SPECIFIC PROTEIN PHOSPHATASES DOMAIN-CONTAINING PROTEIN"/>
    <property type="match status" value="1"/>
</dbReference>
<dbReference type="OrthoDB" id="449382at2759"/>
<evidence type="ECO:0000313" key="1">
    <source>
        <dbReference type="EMBL" id="OJJ53805.1"/>
    </source>
</evidence>
<accession>A0A1L9T343</accession>
<reference evidence="2" key="1">
    <citation type="journal article" date="2017" name="Genome Biol.">
        <title>Comparative genomics reveals high biological diversity and specific adaptations in the industrially and medically important fungal genus Aspergillus.</title>
        <authorList>
            <person name="de Vries R.P."/>
            <person name="Riley R."/>
            <person name="Wiebenga A."/>
            <person name="Aguilar-Osorio G."/>
            <person name="Amillis S."/>
            <person name="Uchima C.A."/>
            <person name="Anderluh G."/>
            <person name="Asadollahi M."/>
            <person name="Askin M."/>
            <person name="Barry K."/>
            <person name="Battaglia E."/>
            <person name="Bayram O."/>
            <person name="Benocci T."/>
            <person name="Braus-Stromeyer S.A."/>
            <person name="Caldana C."/>
            <person name="Canovas D."/>
            <person name="Cerqueira G.C."/>
            <person name="Chen F."/>
            <person name="Chen W."/>
            <person name="Choi C."/>
            <person name="Clum A."/>
            <person name="Dos Santos R.A."/>
            <person name="Damasio A.R."/>
            <person name="Diallinas G."/>
            <person name="Emri T."/>
            <person name="Fekete E."/>
            <person name="Flipphi M."/>
            <person name="Freyberg S."/>
            <person name="Gallo A."/>
            <person name="Gournas C."/>
            <person name="Habgood R."/>
            <person name="Hainaut M."/>
            <person name="Harispe M.L."/>
            <person name="Henrissat B."/>
            <person name="Hilden K.S."/>
            <person name="Hope R."/>
            <person name="Hossain A."/>
            <person name="Karabika E."/>
            <person name="Karaffa L."/>
            <person name="Karanyi Z."/>
            <person name="Krasevec N."/>
            <person name="Kuo A."/>
            <person name="Kusch H."/>
            <person name="LaButti K."/>
            <person name="Lagendijk E.L."/>
            <person name="Lapidus A."/>
            <person name="Levasseur A."/>
            <person name="Lindquist E."/>
            <person name="Lipzen A."/>
            <person name="Logrieco A.F."/>
            <person name="MacCabe A."/>
            <person name="Maekelae M.R."/>
            <person name="Malavazi I."/>
            <person name="Melin P."/>
            <person name="Meyer V."/>
            <person name="Mielnichuk N."/>
            <person name="Miskei M."/>
            <person name="Molnar A.P."/>
            <person name="Mule G."/>
            <person name="Ngan C.Y."/>
            <person name="Orejas M."/>
            <person name="Orosz E."/>
            <person name="Ouedraogo J.P."/>
            <person name="Overkamp K.M."/>
            <person name="Park H.-S."/>
            <person name="Perrone G."/>
            <person name="Piumi F."/>
            <person name="Punt P.J."/>
            <person name="Ram A.F."/>
            <person name="Ramon A."/>
            <person name="Rauscher S."/>
            <person name="Record E."/>
            <person name="Riano-Pachon D.M."/>
            <person name="Robert V."/>
            <person name="Roehrig J."/>
            <person name="Ruller R."/>
            <person name="Salamov A."/>
            <person name="Salih N.S."/>
            <person name="Samson R.A."/>
            <person name="Sandor E."/>
            <person name="Sanguinetti M."/>
            <person name="Schuetze T."/>
            <person name="Sepcic K."/>
            <person name="Shelest E."/>
            <person name="Sherlock G."/>
            <person name="Sophianopoulou V."/>
            <person name="Squina F.M."/>
            <person name="Sun H."/>
            <person name="Susca A."/>
            <person name="Todd R.B."/>
            <person name="Tsang A."/>
            <person name="Unkles S.E."/>
            <person name="van de Wiele N."/>
            <person name="van Rossen-Uffink D."/>
            <person name="Oliveira J.V."/>
            <person name="Vesth T.C."/>
            <person name="Visser J."/>
            <person name="Yu J.-H."/>
            <person name="Zhou M."/>
            <person name="Andersen M.R."/>
            <person name="Archer D.B."/>
            <person name="Baker S.E."/>
            <person name="Benoit I."/>
            <person name="Brakhage A.A."/>
            <person name="Braus G.H."/>
            <person name="Fischer R."/>
            <person name="Frisvad J.C."/>
            <person name="Goldman G.H."/>
            <person name="Houbraken J."/>
            <person name="Oakley B."/>
            <person name="Pocsi I."/>
            <person name="Scazzocchio C."/>
            <person name="Seiboth B."/>
            <person name="vanKuyk P.A."/>
            <person name="Wortman J."/>
            <person name="Dyer P.S."/>
            <person name="Grigoriev I.V."/>
        </authorList>
    </citation>
    <scope>NUCLEOTIDE SEQUENCE [LARGE SCALE GENOMIC DNA]</scope>
    <source>
        <strain evidence="2">CBS 593.65</strain>
    </source>
</reference>
<dbReference type="PANTHER" id="PTHR31126">
    <property type="entry name" value="TYROSINE-PROTEIN PHOSPHATASE"/>
    <property type="match status" value="1"/>
</dbReference>
<dbReference type="VEuPathDB" id="FungiDB:ASPSYDRAFT_161507"/>
<gene>
    <name evidence="1" type="ORF">ASPSYDRAFT_161507</name>
</gene>
<sequence>MGPSPVQSQYVEPNIEGALNLRDFGGYPSNVRQGAMTRRGFIYRSGHLSHITSKGWDKMREQLRISTIFRLTDSNEASTLYGDIQSEKIKNFHLVHLPFHQEGFDKTSIFTKYSRHVSEGHSVVAQGYLTLLRESPAIFRNVLLWIRGYPDEVYIIHCPMGKDRTGVVFALLLWLAGVSEEIVSTEYSLSEDALQCLFPSILRLVQETAPCGTRGDECQRIAQEAIKARKATMLLAMKMVKAEFGGVMEYTKEHCGLSTKDIHVVQQKLIH</sequence>
<proteinExistence type="predicted"/>
<dbReference type="SUPFAM" id="SSF52799">
    <property type="entry name" value="(Phosphotyrosine protein) phosphatases II"/>
    <property type="match status" value="1"/>
</dbReference>
<dbReference type="GO" id="GO:0004721">
    <property type="term" value="F:phosphoprotein phosphatase activity"/>
    <property type="evidence" value="ECO:0007669"/>
    <property type="project" value="InterPro"/>
</dbReference>
<dbReference type="Proteomes" id="UP000184356">
    <property type="component" value="Unassembled WGS sequence"/>
</dbReference>
<dbReference type="Gene3D" id="3.90.190.10">
    <property type="entry name" value="Protein tyrosine phosphatase superfamily"/>
    <property type="match status" value="1"/>
</dbReference>
<dbReference type="InterPro" id="IPR016130">
    <property type="entry name" value="Tyr_Pase_AS"/>
</dbReference>
<organism evidence="1 2">
    <name type="scientific">Aspergillus sydowii CBS 593.65</name>
    <dbReference type="NCBI Taxonomy" id="1036612"/>
    <lineage>
        <taxon>Eukaryota</taxon>
        <taxon>Fungi</taxon>
        <taxon>Dikarya</taxon>
        <taxon>Ascomycota</taxon>
        <taxon>Pezizomycotina</taxon>
        <taxon>Eurotiomycetes</taxon>
        <taxon>Eurotiomycetidae</taxon>
        <taxon>Eurotiales</taxon>
        <taxon>Aspergillaceae</taxon>
        <taxon>Aspergillus</taxon>
        <taxon>Aspergillus subgen. Nidulantes</taxon>
    </lineage>
</organism>
<dbReference type="RefSeq" id="XP_040697611.1">
    <property type="nucleotide sequence ID" value="XM_040842997.1"/>
</dbReference>
<dbReference type="InterPro" id="IPR029021">
    <property type="entry name" value="Prot-tyrosine_phosphatase-like"/>
</dbReference>
<name>A0A1L9T343_9EURO</name>
<dbReference type="AlphaFoldDB" id="A0A1L9T343"/>
<dbReference type="GeneID" id="63759070"/>
<keyword evidence="2" id="KW-1185">Reference proteome</keyword>